<comment type="caution">
    <text evidence="5">The sequence shown here is derived from an EMBL/GenBank/DDBJ whole genome shotgun (WGS) entry which is preliminary data.</text>
</comment>
<protein>
    <submittedName>
        <fullName evidence="5">Flavohemoglobin expression-modulating QEGLA motif protein</fullName>
    </submittedName>
</protein>
<sequence length="451" mass="50512">MNDARLRYCEHLKQFSDRLIALQAPIKILDAIKWPRELEQTFFDKGANSLPLVDKAFYDRLTLPFDAHGTQRELKALKQEIHRSLGKDDSLGKLLVANVDQYRLVIDMLGHRGTPQFGKLSKTLYGSASNKLHGDRHTLRQLGDRLSYIFSLPAAAHMNKQHPKDIDAASAVDHLGSRLSKYFHSDEMRVKLSDGIVSDAAVGGDTVKINSKAVFSKADLNVYEVHEGWVHVGTTLNGRAQPHATWLSVGSPRVAAAQEGLAVLMEMLTLSSTPGRARRISDRVTAVDMAENGADFIEVYRYFREQNLSKKDSYRVTQRVFRGGMVEGGSCFTKDISYVRGYVENVNFIRSAIASGIPELIPMLFLGKLAIEDIPTLYLAYREGILAGPRYLPPMFDDYSGLYAWFGFATGLGNINLKGVQRHFQRQFRILPNVEPMFPAVEDTEFDAPAE</sequence>
<accession>A0AAJ1F940</accession>
<evidence type="ECO:0000256" key="4">
    <source>
        <dbReference type="ARBA" id="ARBA00023049"/>
    </source>
</evidence>
<evidence type="ECO:0000256" key="3">
    <source>
        <dbReference type="ARBA" id="ARBA00022801"/>
    </source>
</evidence>
<name>A0AAJ1F940_9GAMM</name>
<dbReference type="AlphaFoldDB" id="A0AAJ1F940"/>
<dbReference type="InterPro" id="IPR012656">
    <property type="entry name" value="CHP02421_QEGLA"/>
</dbReference>
<keyword evidence="4" id="KW-0482">Metalloprotease</keyword>
<keyword evidence="6" id="KW-1185">Reference proteome</keyword>
<evidence type="ECO:0000256" key="2">
    <source>
        <dbReference type="ARBA" id="ARBA00022670"/>
    </source>
</evidence>
<evidence type="ECO:0000313" key="5">
    <source>
        <dbReference type="EMBL" id="MCH4292850.1"/>
    </source>
</evidence>
<comment type="cofactor">
    <cofactor evidence="1">
        <name>Zn(2+)</name>
        <dbReference type="ChEBI" id="CHEBI:29105"/>
    </cofactor>
</comment>
<dbReference type="EMBL" id="JAKUDL010000001">
    <property type="protein sequence ID" value="MCH4292850.1"/>
    <property type="molecule type" value="Genomic_DNA"/>
</dbReference>
<dbReference type="InterPro" id="IPR012548">
    <property type="entry name" value="MATCAP"/>
</dbReference>
<evidence type="ECO:0000313" key="6">
    <source>
        <dbReference type="Proteomes" id="UP001297581"/>
    </source>
</evidence>
<keyword evidence="2" id="KW-0645">Protease</keyword>
<organism evidence="5 6">
    <name type="scientific">Shewanella zhuhaiensis</name>
    <dbReference type="NCBI Taxonomy" id="2919576"/>
    <lineage>
        <taxon>Bacteria</taxon>
        <taxon>Pseudomonadati</taxon>
        <taxon>Pseudomonadota</taxon>
        <taxon>Gammaproteobacteria</taxon>
        <taxon>Alteromonadales</taxon>
        <taxon>Shewanellaceae</taxon>
        <taxon>Shewanella</taxon>
    </lineage>
</organism>
<dbReference type="RefSeq" id="WP_240589500.1">
    <property type="nucleotide sequence ID" value="NZ_JAKUDL010000001.1"/>
</dbReference>
<dbReference type="GO" id="GO:0006508">
    <property type="term" value="P:proteolysis"/>
    <property type="evidence" value="ECO:0007669"/>
    <property type="project" value="UniProtKB-KW"/>
</dbReference>
<reference evidence="5 6" key="1">
    <citation type="submission" date="2022-02" db="EMBL/GenBank/DDBJ databases">
        <title>The genome sequence of Shewanella sp. 3B26.</title>
        <authorList>
            <person name="Du J."/>
        </authorList>
    </citation>
    <scope>NUCLEOTIDE SEQUENCE [LARGE SCALE GENOMIC DNA]</scope>
    <source>
        <strain evidence="5 6">3B26</strain>
    </source>
</reference>
<dbReference type="SMART" id="SM01154">
    <property type="entry name" value="DUF1704"/>
    <property type="match status" value="1"/>
</dbReference>
<proteinExistence type="predicted"/>
<dbReference type="GO" id="GO:0008237">
    <property type="term" value="F:metallopeptidase activity"/>
    <property type="evidence" value="ECO:0007669"/>
    <property type="project" value="UniProtKB-KW"/>
</dbReference>
<dbReference type="GO" id="GO:0080164">
    <property type="term" value="P:regulation of nitric oxide metabolic process"/>
    <property type="evidence" value="ECO:0007669"/>
    <property type="project" value="TreeGrafter"/>
</dbReference>
<dbReference type="PANTHER" id="PTHR31817">
    <property type="match status" value="1"/>
</dbReference>
<dbReference type="PANTHER" id="PTHR31817:SF0">
    <property type="entry name" value="CHROMOSOME UNDETERMINED SCAFFOLD_67, WHOLE GENOME SHOTGUN SEQUENCE"/>
    <property type="match status" value="1"/>
</dbReference>
<dbReference type="Pfam" id="PF08014">
    <property type="entry name" value="MATCAP"/>
    <property type="match status" value="1"/>
</dbReference>
<evidence type="ECO:0000256" key="1">
    <source>
        <dbReference type="ARBA" id="ARBA00001947"/>
    </source>
</evidence>
<keyword evidence="3" id="KW-0378">Hydrolase</keyword>
<dbReference type="Proteomes" id="UP001297581">
    <property type="component" value="Unassembled WGS sequence"/>
</dbReference>
<dbReference type="NCBIfam" id="TIGR02421">
    <property type="entry name" value="QEGLA"/>
    <property type="match status" value="1"/>
</dbReference>
<gene>
    <name evidence="5" type="ORF">MJ923_00860</name>
</gene>